<dbReference type="RefSeq" id="XP_016218902.1">
    <property type="nucleotide sequence ID" value="XM_016353749.1"/>
</dbReference>
<dbReference type="OrthoDB" id="2152248at2759"/>
<dbReference type="InParanoid" id="A0A0D2AQU2"/>
<proteinExistence type="predicted"/>
<dbReference type="Gene3D" id="3.40.50.1820">
    <property type="entry name" value="alpha/beta hydrolase"/>
    <property type="match status" value="1"/>
</dbReference>
<organism evidence="1 2">
    <name type="scientific">Verruconis gallopava</name>
    <dbReference type="NCBI Taxonomy" id="253628"/>
    <lineage>
        <taxon>Eukaryota</taxon>
        <taxon>Fungi</taxon>
        <taxon>Dikarya</taxon>
        <taxon>Ascomycota</taxon>
        <taxon>Pezizomycotina</taxon>
        <taxon>Dothideomycetes</taxon>
        <taxon>Pleosporomycetidae</taxon>
        <taxon>Venturiales</taxon>
        <taxon>Sympoventuriaceae</taxon>
        <taxon>Verruconis</taxon>
    </lineage>
</organism>
<dbReference type="InterPro" id="IPR029058">
    <property type="entry name" value="AB_hydrolase_fold"/>
</dbReference>
<gene>
    <name evidence="1" type="ORF">PV09_00926</name>
</gene>
<evidence type="ECO:0000313" key="2">
    <source>
        <dbReference type="Proteomes" id="UP000053259"/>
    </source>
</evidence>
<dbReference type="SUPFAM" id="SSF53474">
    <property type="entry name" value="alpha/beta-Hydrolases"/>
    <property type="match status" value="1"/>
</dbReference>
<dbReference type="Proteomes" id="UP000053259">
    <property type="component" value="Unassembled WGS sequence"/>
</dbReference>
<protein>
    <recommendedName>
        <fullName evidence="3">AB hydrolase-1 domain-containing protein</fullName>
    </recommendedName>
</protein>
<dbReference type="PANTHER" id="PTHR47381:SF3">
    <property type="entry name" value="ALPHA_BETA-HYDROLASES SUPERFAMILY PROTEIN"/>
    <property type="match status" value="1"/>
</dbReference>
<evidence type="ECO:0000313" key="1">
    <source>
        <dbReference type="EMBL" id="KIW09033.1"/>
    </source>
</evidence>
<reference evidence="1 2" key="1">
    <citation type="submission" date="2015-01" db="EMBL/GenBank/DDBJ databases">
        <title>The Genome Sequence of Ochroconis gallopava CBS43764.</title>
        <authorList>
            <consortium name="The Broad Institute Genomics Platform"/>
            <person name="Cuomo C."/>
            <person name="de Hoog S."/>
            <person name="Gorbushina A."/>
            <person name="Stielow B."/>
            <person name="Teixiera M."/>
            <person name="Abouelleil A."/>
            <person name="Chapman S.B."/>
            <person name="Priest M."/>
            <person name="Young S.K."/>
            <person name="Wortman J."/>
            <person name="Nusbaum C."/>
            <person name="Birren B."/>
        </authorList>
    </citation>
    <scope>NUCLEOTIDE SEQUENCE [LARGE SCALE GENOMIC DNA]</scope>
    <source>
        <strain evidence="1 2">CBS 43764</strain>
    </source>
</reference>
<evidence type="ECO:0008006" key="3">
    <source>
        <dbReference type="Google" id="ProtNLM"/>
    </source>
</evidence>
<dbReference type="PANTHER" id="PTHR47381">
    <property type="entry name" value="ALPHA/BETA-HYDROLASES SUPERFAMILY PROTEIN"/>
    <property type="match status" value="1"/>
</dbReference>
<dbReference type="STRING" id="253628.A0A0D2AQU2"/>
<dbReference type="GeneID" id="27308899"/>
<name>A0A0D2AQU2_9PEZI</name>
<accession>A0A0D2AQU2</accession>
<dbReference type="VEuPathDB" id="FungiDB:PV09_00926"/>
<keyword evidence="2" id="KW-1185">Reference proteome</keyword>
<dbReference type="EMBL" id="KN847530">
    <property type="protein sequence ID" value="KIW09033.1"/>
    <property type="molecule type" value="Genomic_DNA"/>
</dbReference>
<sequence>MATNNPLENIYSASSPTISSTVHAIAGILTTVYGLRELPSDIKELAVLWLLHPRLQDQTSMAPIAADAINHWNARNDRGKKGLIAVSFDQRNHGSRLVNKLANEAWRQENPRHAQDMYSIYQGTAMDTSLLLTHLPSYLPLHLPQPAEHLVLGVSLGGHAAWHCLLQEPRITAGVVVIGCPDFSRLMLQRAEKSRLKTFGPNFLGSPDFPPALVQAVCESDPAGLLLPPEMRAPAQVHDIVPFTFARERLSTLLSATLGNKSILNLSGGADKLVPYAQSETFLRFLKAAIDPEKGWWKNNGVVLEDKIFDGIGHEYTHEMRDVSVKFIADVLAGKVKNAAGSNTSSKVSKI</sequence>
<dbReference type="AlphaFoldDB" id="A0A0D2AQU2"/>
<dbReference type="HOGENOM" id="CLU_048444_1_0_1"/>